<dbReference type="Proteomes" id="UP001385951">
    <property type="component" value="Unassembled WGS sequence"/>
</dbReference>
<dbReference type="EMBL" id="JASBNA010000046">
    <property type="protein sequence ID" value="KAK7680793.1"/>
    <property type="molecule type" value="Genomic_DNA"/>
</dbReference>
<dbReference type="GO" id="GO:0005975">
    <property type="term" value="P:carbohydrate metabolic process"/>
    <property type="evidence" value="ECO:0007669"/>
    <property type="project" value="InterPro"/>
</dbReference>
<dbReference type="Gene3D" id="1.50.10.10">
    <property type="match status" value="1"/>
</dbReference>
<dbReference type="AlphaFoldDB" id="A0AAW0FTC5"/>
<evidence type="ECO:0000313" key="1">
    <source>
        <dbReference type="EMBL" id="KAK7680793.1"/>
    </source>
</evidence>
<organism evidence="1 2">
    <name type="scientific">Cerrena zonata</name>
    <dbReference type="NCBI Taxonomy" id="2478898"/>
    <lineage>
        <taxon>Eukaryota</taxon>
        <taxon>Fungi</taxon>
        <taxon>Dikarya</taxon>
        <taxon>Basidiomycota</taxon>
        <taxon>Agaricomycotina</taxon>
        <taxon>Agaricomycetes</taxon>
        <taxon>Polyporales</taxon>
        <taxon>Cerrenaceae</taxon>
        <taxon>Cerrena</taxon>
    </lineage>
</organism>
<reference evidence="1 2" key="1">
    <citation type="submission" date="2022-09" db="EMBL/GenBank/DDBJ databases">
        <authorList>
            <person name="Palmer J.M."/>
        </authorList>
    </citation>
    <scope>NUCLEOTIDE SEQUENCE [LARGE SCALE GENOMIC DNA]</scope>
    <source>
        <strain evidence="1 2">DSM 7382</strain>
    </source>
</reference>
<protein>
    <submittedName>
        <fullName evidence="1">Uncharacterized protein</fullName>
    </submittedName>
</protein>
<accession>A0AAW0FTC5</accession>
<gene>
    <name evidence="1" type="ORF">QCA50_016101</name>
</gene>
<dbReference type="PANTHER" id="PTHR34987">
    <property type="entry name" value="C, PUTATIVE (AFU_ORTHOLOGUE AFUA_3G02880)-RELATED"/>
    <property type="match status" value="1"/>
</dbReference>
<sequence length="280" mass="30541">MLSILHPKAARYWPRSLKRVVGSVQGSKNLLTNNGVATLSGNQSYVTLDFGIEIGGLISMNFDSVAPTSGVALSFTESPMFINPLASDDSSMSAINNTYDGVENLPTPLVAGFWTQPASRLRGGFRFLTYCFHLNLSGFHFQRVFGYFFASDPVFHDKDFLTKIWYAGAYTLQTNTVPLHTGRQIPFVPSPGWQNDATLGVAGPIIVDGAKRDRAVWPGDMGVAVPTQFVSTNDLLPTKNALSTMFAAIDPKTGALPESGPSTQSDRKRYLPCLDTYWSV</sequence>
<proteinExistence type="predicted"/>
<evidence type="ECO:0000313" key="2">
    <source>
        <dbReference type="Proteomes" id="UP001385951"/>
    </source>
</evidence>
<name>A0AAW0FTC5_9APHY</name>
<dbReference type="InterPro" id="IPR012341">
    <property type="entry name" value="6hp_glycosidase-like_sf"/>
</dbReference>
<dbReference type="PANTHER" id="PTHR34987:SF5">
    <property type="entry name" value="ALPHA-RHAMNOSIDASE"/>
    <property type="match status" value="1"/>
</dbReference>
<comment type="caution">
    <text evidence="1">The sequence shown here is derived from an EMBL/GenBank/DDBJ whole genome shotgun (WGS) entry which is preliminary data.</text>
</comment>
<keyword evidence="2" id="KW-1185">Reference proteome</keyword>